<keyword evidence="2" id="KW-0732">Signal</keyword>
<dbReference type="InterPro" id="IPR035992">
    <property type="entry name" value="Ricin_B-like_lectins"/>
</dbReference>
<evidence type="ECO:0000313" key="5">
    <source>
        <dbReference type="Proteomes" id="UP000675781"/>
    </source>
</evidence>
<dbReference type="Gene3D" id="3.30.2080.10">
    <property type="entry name" value="GH92 mannosidase domain"/>
    <property type="match status" value="1"/>
</dbReference>
<keyword evidence="5" id="KW-1185">Reference proteome</keyword>
<dbReference type="InterPro" id="IPR041371">
    <property type="entry name" value="GH92_N"/>
</dbReference>
<dbReference type="NCBIfam" id="TIGR01180">
    <property type="entry name" value="aman2_put"/>
    <property type="match status" value="1"/>
</dbReference>
<dbReference type="GO" id="GO:0006516">
    <property type="term" value="P:glycoprotein catabolic process"/>
    <property type="evidence" value="ECO:0007669"/>
    <property type="project" value="TreeGrafter"/>
</dbReference>
<dbReference type="Gene3D" id="1.20.1050.60">
    <property type="entry name" value="alpha-1,2-mannosidase"/>
    <property type="match status" value="1"/>
</dbReference>
<dbReference type="InterPro" id="IPR014718">
    <property type="entry name" value="GH-type_carb-bd"/>
</dbReference>
<feature type="region of interest" description="Disordered" evidence="1">
    <location>
        <begin position="74"/>
        <end position="94"/>
    </location>
</feature>
<sequence length="896" mass="92283">MADLPRSRPRRSARAGLRLLTASALAVLGVCAAVPVTAHAATLVTAPDPLVNTFVGTGSNSDYSAGNTFPGADVPHGMLQWSPDTTSRPNGGGYDYADSDITGFSLTHVSGVGCQAAGDVPILPVTGSLGSSPGSDDESFSHSSETASPGYYSVALGNGTSVALTAATHAGVGTFTFPATTSASLLLKLNDTDNVYVSSTFATAGSSEVTGSVTSSGFCEATNDFTLYYAIAFDQSFTASGTYSGGAYATFNTTSNQTVTARVGISYTSVAEAQANLAAEVAGQSFAQVEAAAQAQWTTALDKIEIAGGTAAEQAEFYTALYHAQQFPSVISDADGSYRGFDGAVHTVDAGHSAEYANFSNWDIYRSQAQLTALINPAAADDMAQSIVDDYEQGGTLTKWGMDNGETYIMVGDSGVPVLADYYAFGGTGFDTATALSAMETEQTTDTDVTPGVTYLDSFGYLPTNSIFGCCHEYATASTQLEYDTDDFALSAFAGALGQSAVQTKFQNRAQDWENIFNTSSGYIQPRHSNGRWMDGFDATLITSTADNDFAEGDALTYTPDVPFNLAELATLEGGDSSLVSYLNTVLSGYQGLGSVIGTQSNMGNEPSFELPWEYDWAGEPYKTQSSVRAIEQGLWSDAAGGIPGNDDLGETSSWYVWSALGLYPETPGTADLAIGSPLFTEAVVSVGSAGKTLTIQAPAAADADPYVQALTVNGTASSLAYLPAADVLGGATLAFTLGTAADTSWAAAAADAPPSYGGTPGTGVAQPVGTIKETATGKCVDDNGSGTSNGTAIQIYTCNGTSAQSWTVAPDHTLQVLTDCMDAVNSGTTSGTLVQLHTCNGTGAEQWDQNSAGEIVNPESGLCLTDTSNGATNKTQLQIATCTGAVGQVWTLPSA</sequence>
<dbReference type="Proteomes" id="UP000675781">
    <property type="component" value="Unassembled WGS sequence"/>
</dbReference>
<evidence type="ECO:0000313" key="4">
    <source>
        <dbReference type="EMBL" id="MBR7833804.1"/>
    </source>
</evidence>
<dbReference type="Gene3D" id="2.80.10.50">
    <property type="match status" value="1"/>
</dbReference>
<dbReference type="InterPro" id="IPR000772">
    <property type="entry name" value="Ricin_B_lectin"/>
</dbReference>
<dbReference type="Pfam" id="PF07971">
    <property type="entry name" value="Glyco_hydro_92"/>
    <property type="match status" value="1"/>
</dbReference>
<dbReference type="NCBIfam" id="NF035929">
    <property type="entry name" value="lectin_1"/>
    <property type="match status" value="1"/>
</dbReference>
<dbReference type="SMART" id="SM00458">
    <property type="entry name" value="RICIN"/>
    <property type="match status" value="1"/>
</dbReference>
<proteinExistence type="predicted"/>
<dbReference type="InterPro" id="IPR050883">
    <property type="entry name" value="PNGase"/>
</dbReference>
<dbReference type="Gene3D" id="2.70.98.10">
    <property type="match status" value="1"/>
</dbReference>
<evidence type="ECO:0000256" key="2">
    <source>
        <dbReference type="SAM" id="SignalP"/>
    </source>
</evidence>
<dbReference type="SUPFAM" id="SSF50370">
    <property type="entry name" value="Ricin B-like lectins"/>
    <property type="match status" value="1"/>
</dbReference>
<feature type="signal peptide" evidence="2">
    <location>
        <begin position="1"/>
        <end position="40"/>
    </location>
</feature>
<dbReference type="AlphaFoldDB" id="A0A941INC0"/>
<dbReference type="Gene3D" id="1.20.1610.10">
    <property type="entry name" value="alpha-1,2-mannosidases domains"/>
    <property type="match status" value="1"/>
</dbReference>
<feature type="domain" description="Ricin B lectin" evidence="3">
    <location>
        <begin position="767"/>
        <end position="894"/>
    </location>
</feature>
<dbReference type="PANTHER" id="PTHR12143:SF39">
    <property type="entry name" value="SECRETED PROTEIN"/>
    <property type="match status" value="1"/>
</dbReference>
<gene>
    <name evidence="4" type="ORF">KDL01_11040</name>
</gene>
<dbReference type="RefSeq" id="WP_212528325.1">
    <property type="nucleotide sequence ID" value="NZ_JAGSOG010000040.1"/>
</dbReference>
<organism evidence="4 5">
    <name type="scientific">Actinospica durhamensis</name>
    <dbReference type="NCBI Taxonomy" id="1508375"/>
    <lineage>
        <taxon>Bacteria</taxon>
        <taxon>Bacillati</taxon>
        <taxon>Actinomycetota</taxon>
        <taxon>Actinomycetes</taxon>
        <taxon>Catenulisporales</taxon>
        <taxon>Actinospicaceae</taxon>
        <taxon>Actinospica</taxon>
    </lineage>
</organism>
<accession>A0A941INC0</accession>
<dbReference type="SUPFAM" id="SSF48208">
    <property type="entry name" value="Six-hairpin glycosidases"/>
    <property type="match status" value="1"/>
</dbReference>
<protein>
    <submittedName>
        <fullName evidence="4">Lectin</fullName>
    </submittedName>
</protein>
<dbReference type="PANTHER" id="PTHR12143">
    <property type="entry name" value="PEPTIDE N-GLYCANASE PNGASE -RELATED"/>
    <property type="match status" value="1"/>
</dbReference>
<evidence type="ECO:0000259" key="3">
    <source>
        <dbReference type="SMART" id="SM00458"/>
    </source>
</evidence>
<dbReference type="EMBL" id="JAGSOG010000040">
    <property type="protein sequence ID" value="MBR7833804.1"/>
    <property type="molecule type" value="Genomic_DNA"/>
</dbReference>
<name>A0A941INC0_9ACTN</name>
<evidence type="ECO:0000256" key="1">
    <source>
        <dbReference type="SAM" id="MobiDB-lite"/>
    </source>
</evidence>
<comment type="caution">
    <text evidence="4">The sequence shown here is derived from an EMBL/GenBank/DDBJ whole genome shotgun (WGS) entry which is preliminary data.</text>
</comment>
<dbReference type="GO" id="GO:0005829">
    <property type="term" value="C:cytosol"/>
    <property type="evidence" value="ECO:0007669"/>
    <property type="project" value="TreeGrafter"/>
</dbReference>
<dbReference type="PROSITE" id="PS50231">
    <property type="entry name" value="RICIN_B_LECTIN"/>
    <property type="match status" value="1"/>
</dbReference>
<dbReference type="CDD" id="cd23451">
    <property type="entry name" value="beta-trefoil_Ricin_laminarinase"/>
    <property type="match status" value="1"/>
</dbReference>
<dbReference type="GO" id="GO:0000224">
    <property type="term" value="F:peptide-N4-(N-acetyl-beta-glucosaminyl)asparagine amidase activity"/>
    <property type="evidence" value="ECO:0007669"/>
    <property type="project" value="TreeGrafter"/>
</dbReference>
<dbReference type="InterPro" id="IPR005887">
    <property type="entry name" value="GH92_a_mannosidase_put"/>
</dbReference>
<dbReference type="Pfam" id="PF17678">
    <property type="entry name" value="Glyco_hydro_92N"/>
    <property type="match status" value="1"/>
</dbReference>
<reference evidence="4" key="1">
    <citation type="submission" date="2021-04" db="EMBL/GenBank/DDBJ databases">
        <title>Genome based classification of Actinospica acidithermotolerans sp. nov., an actinobacterium isolated from an Indonesian hot spring.</title>
        <authorList>
            <person name="Kusuma A.B."/>
            <person name="Putra K.E."/>
            <person name="Nafisah S."/>
            <person name="Loh J."/>
            <person name="Nouioui I."/>
            <person name="Goodfellow M."/>
        </authorList>
    </citation>
    <scope>NUCLEOTIDE SEQUENCE</scope>
    <source>
        <strain evidence="4">CSCA 57</strain>
    </source>
</reference>
<dbReference type="InterPro" id="IPR012939">
    <property type="entry name" value="Glyco_hydro_92"/>
</dbReference>
<dbReference type="Pfam" id="PF00652">
    <property type="entry name" value="Ricin_B_lectin"/>
    <property type="match status" value="1"/>
</dbReference>
<feature type="chain" id="PRO_5037557649" evidence="2">
    <location>
        <begin position="41"/>
        <end position="896"/>
    </location>
</feature>
<dbReference type="GO" id="GO:0005975">
    <property type="term" value="P:carbohydrate metabolic process"/>
    <property type="evidence" value="ECO:0007669"/>
    <property type="project" value="InterPro"/>
</dbReference>
<dbReference type="InterPro" id="IPR008928">
    <property type="entry name" value="6-hairpin_glycosidase_sf"/>
</dbReference>
<dbReference type="GO" id="GO:0030246">
    <property type="term" value="F:carbohydrate binding"/>
    <property type="evidence" value="ECO:0007669"/>
    <property type="project" value="InterPro"/>
</dbReference>